<comment type="similarity">
    <text evidence="4 15">In the N-terminal section; belongs to the cytidine and deoxycytidylate deaminase family.</text>
</comment>
<dbReference type="GO" id="GO:0008270">
    <property type="term" value="F:zinc ion binding"/>
    <property type="evidence" value="ECO:0007669"/>
    <property type="project" value="InterPro"/>
</dbReference>
<dbReference type="InterPro" id="IPR011549">
    <property type="entry name" value="RibD_C"/>
</dbReference>
<evidence type="ECO:0000256" key="14">
    <source>
        <dbReference type="ARBA" id="ARBA00049886"/>
    </source>
</evidence>
<dbReference type="RefSeq" id="WP_213125964.1">
    <property type="nucleotide sequence ID" value="NZ_JAGYPG010000003.1"/>
</dbReference>
<evidence type="ECO:0000256" key="17">
    <source>
        <dbReference type="PIRSR" id="PIRSR006769-2"/>
    </source>
</evidence>
<dbReference type="EC" id="1.1.1.193" evidence="15"/>
<protein>
    <recommendedName>
        <fullName evidence="15">Riboflavin biosynthesis protein RibD</fullName>
    </recommendedName>
    <domain>
        <recommendedName>
            <fullName evidence="15">Diaminohydroxyphosphoribosylaminopyrimidine deaminase</fullName>
            <shortName evidence="15">DRAP deaminase</shortName>
            <ecNumber evidence="15">3.5.4.26</ecNumber>
        </recommendedName>
        <alternativeName>
            <fullName evidence="15">Riboflavin-specific deaminase</fullName>
        </alternativeName>
    </domain>
    <domain>
        <recommendedName>
            <fullName evidence="15">5-amino-6-(5-phosphoribosylamino)uracil reductase</fullName>
            <ecNumber evidence="15">1.1.1.193</ecNumber>
        </recommendedName>
        <alternativeName>
            <fullName evidence="15">HTP reductase</fullName>
        </alternativeName>
    </domain>
</protein>
<evidence type="ECO:0000256" key="15">
    <source>
        <dbReference type="PIRNR" id="PIRNR006769"/>
    </source>
</evidence>
<dbReference type="FunFam" id="3.40.140.10:FF:000025">
    <property type="entry name" value="Riboflavin biosynthesis protein RibD"/>
    <property type="match status" value="1"/>
</dbReference>
<comment type="catalytic activity">
    <reaction evidence="14 15">
        <text>2,5-diamino-6-hydroxy-4-(5-phosphoribosylamino)-pyrimidine + H2O + H(+) = 5-amino-6-(5-phospho-D-ribosylamino)uracil + NH4(+)</text>
        <dbReference type="Rhea" id="RHEA:21868"/>
        <dbReference type="ChEBI" id="CHEBI:15377"/>
        <dbReference type="ChEBI" id="CHEBI:15378"/>
        <dbReference type="ChEBI" id="CHEBI:28938"/>
        <dbReference type="ChEBI" id="CHEBI:58453"/>
        <dbReference type="ChEBI" id="CHEBI:58614"/>
        <dbReference type="EC" id="3.5.4.26"/>
    </reaction>
</comment>
<feature type="binding site" evidence="18">
    <location>
        <position position="84"/>
    </location>
    <ligand>
        <name>Zn(2+)</name>
        <dbReference type="ChEBI" id="CHEBI:29105"/>
        <note>catalytic</note>
    </ligand>
</feature>
<reference evidence="20 21" key="1">
    <citation type="submission" date="2021-05" db="EMBL/GenBank/DDBJ databases">
        <title>Novel Bacillus species.</title>
        <authorList>
            <person name="Liu G."/>
        </authorList>
    </citation>
    <scope>NUCLEOTIDE SEQUENCE [LARGE SCALE GENOMIC DNA]</scope>
    <source>
        <strain evidence="21">FJAT-49780</strain>
    </source>
</reference>
<dbReference type="NCBIfam" id="TIGR00326">
    <property type="entry name" value="eubact_ribD"/>
    <property type="match status" value="1"/>
</dbReference>
<evidence type="ECO:0000256" key="6">
    <source>
        <dbReference type="ARBA" id="ARBA00022619"/>
    </source>
</evidence>
<dbReference type="InterPro" id="IPR004794">
    <property type="entry name" value="Eubact_RibD"/>
</dbReference>
<feature type="active site" description="Proton donor" evidence="16">
    <location>
        <position position="52"/>
    </location>
</feature>
<dbReference type="InterPro" id="IPR016192">
    <property type="entry name" value="APOBEC/CMP_deaminase_Zn-bd"/>
</dbReference>
<dbReference type="AlphaFoldDB" id="A0A942YIR1"/>
<organism evidence="20 21">
    <name type="scientific">Lederbergia citri</name>
    <dbReference type="NCBI Taxonomy" id="2833580"/>
    <lineage>
        <taxon>Bacteria</taxon>
        <taxon>Bacillati</taxon>
        <taxon>Bacillota</taxon>
        <taxon>Bacilli</taxon>
        <taxon>Bacillales</taxon>
        <taxon>Bacillaceae</taxon>
        <taxon>Lederbergia</taxon>
    </lineage>
</organism>
<comment type="pathway">
    <text evidence="2 15">Cofactor biosynthesis; riboflavin biosynthesis; 5-amino-6-(D-ribitylamino)uracil from GTP: step 2/4.</text>
</comment>
<keyword evidence="9 15" id="KW-0862">Zinc</keyword>
<dbReference type="EC" id="3.5.4.26" evidence="15"/>
<sequence length="360" mass="39413">MNDEFYMDFALKLAQVSEGQTSPNPTVGAVIVKDGEIIGFGSHLKPGLPHAEVNALKMAGDRAEGSTVYVTLEPCCHYGKTPPCTTALIESHVQRVVIASMDPNPLVAGKGIALLRGAGIEVETGVLKEKADELNKAFFHFIQHKKPFVTLKQAITLDGKIAAEAGLNQKITGKEVQEDVHFDRERQDAILVGIGTILSDNPLLTNRYGKTKKQPIRIILDTHLKITPDKKVITDTNSKTWIFTGSKVEKDKIDSFTQPHIEIIQLSKPIIEIDELLTVLGKRHLSKLYVEGGSSINASFLKSGNVNQLITYVAPKIIGGDSAISMFGDLNVKEMNEAYKLTFQKVEVIGEDLKITSTLK</sequence>
<dbReference type="GO" id="GO:0050661">
    <property type="term" value="F:NADP binding"/>
    <property type="evidence" value="ECO:0007669"/>
    <property type="project" value="InterPro"/>
</dbReference>
<dbReference type="SUPFAM" id="SSF53927">
    <property type="entry name" value="Cytidine deaminase-like"/>
    <property type="match status" value="1"/>
</dbReference>
<feature type="domain" description="CMP/dCMP-type deaminase" evidence="19">
    <location>
        <begin position="1"/>
        <end position="123"/>
    </location>
</feature>
<dbReference type="NCBIfam" id="TIGR00227">
    <property type="entry name" value="ribD_Cterm"/>
    <property type="match status" value="1"/>
</dbReference>
<evidence type="ECO:0000256" key="4">
    <source>
        <dbReference type="ARBA" id="ARBA00005259"/>
    </source>
</evidence>
<evidence type="ECO:0000256" key="12">
    <source>
        <dbReference type="ARBA" id="ARBA00023268"/>
    </source>
</evidence>
<dbReference type="GO" id="GO:0009231">
    <property type="term" value="P:riboflavin biosynthetic process"/>
    <property type="evidence" value="ECO:0007669"/>
    <property type="project" value="UniProtKB-KW"/>
</dbReference>
<name>A0A942YIR1_9BACI</name>
<comment type="cofactor">
    <cofactor evidence="15 18">
        <name>Zn(2+)</name>
        <dbReference type="ChEBI" id="CHEBI:29105"/>
    </cofactor>
    <text evidence="15 18">Binds 1 zinc ion.</text>
</comment>
<dbReference type="PIRSF" id="PIRSF006769">
    <property type="entry name" value="RibD"/>
    <property type="match status" value="1"/>
</dbReference>
<feature type="binding site" evidence="17">
    <location>
        <position position="184"/>
    </location>
    <ligand>
        <name>substrate</name>
    </ligand>
</feature>
<comment type="function">
    <text evidence="1 15">Converts 2,5-diamino-6-(ribosylamino)-4(3h)-pyrimidinone 5'-phosphate into 5-amino-6-(ribosylamino)-2,4(1h,3h)-pyrimidinedione 5'-phosphate.</text>
</comment>
<feature type="binding site" evidence="17">
    <location>
        <position position="154"/>
    </location>
    <ligand>
        <name>NADP(+)</name>
        <dbReference type="ChEBI" id="CHEBI:58349"/>
    </ligand>
</feature>
<gene>
    <name evidence="20" type="primary">ribD</name>
    <name evidence="20" type="ORF">KHA97_16975</name>
</gene>
<evidence type="ECO:0000256" key="16">
    <source>
        <dbReference type="PIRSR" id="PIRSR006769-1"/>
    </source>
</evidence>
<dbReference type="InterPro" id="IPR024072">
    <property type="entry name" value="DHFR-like_dom_sf"/>
</dbReference>
<accession>A0A942YIR1</accession>
<dbReference type="CDD" id="cd01284">
    <property type="entry name" value="Riboflavin_deaminase-reductase"/>
    <property type="match status" value="1"/>
</dbReference>
<keyword evidence="8 15" id="KW-0378">Hydrolase</keyword>
<evidence type="ECO:0000256" key="18">
    <source>
        <dbReference type="PIRSR" id="PIRSR006769-3"/>
    </source>
</evidence>
<dbReference type="InterPro" id="IPR002734">
    <property type="entry name" value="RibDG_C"/>
</dbReference>
<feature type="binding site" evidence="17">
    <location>
        <position position="200"/>
    </location>
    <ligand>
        <name>NADP(+)</name>
        <dbReference type="ChEBI" id="CHEBI:58349"/>
    </ligand>
</feature>
<keyword evidence="10 15" id="KW-0521">NADP</keyword>
<dbReference type="InterPro" id="IPR016193">
    <property type="entry name" value="Cytidine_deaminase-like"/>
</dbReference>
<evidence type="ECO:0000256" key="8">
    <source>
        <dbReference type="ARBA" id="ARBA00022801"/>
    </source>
</evidence>
<dbReference type="Gene3D" id="3.40.140.10">
    <property type="entry name" value="Cytidine Deaminase, domain 2"/>
    <property type="match status" value="1"/>
</dbReference>
<evidence type="ECO:0000313" key="21">
    <source>
        <dbReference type="Proteomes" id="UP000681414"/>
    </source>
</evidence>
<dbReference type="InterPro" id="IPR002125">
    <property type="entry name" value="CMP_dCMP_dom"/>
</dbReference>
<dbReference type="EMBL" id="JAGYPG010000003">
    <property type="protein sequence ID" value="MBS4196745.1"/>
    <property type="molecule type" value="Genomic_DNA"/>
</dbReference>
<dbReference type="SUPFAM" id="SSF53597">
    <property type="entry name" value="Dihydrofolate reductase-like"/>
    <property type="match status" value="1"/>
</dbReference>
<feature type="binding site" evidence="17">
    <location>
        <position position="291"/>
    </location>
    <ligand>
        <name>substrate</name>
    </ligand>
</feature>
<feature type="binding site" evidence="18">
    <location>
        <position position="50"/>
    </location>
    <ligand>
        <name>Zn(2+)</name>
        <dbReference type="ChEBI" id="CHEBI:29105"/>
        <note>catalytic</note>
    </ligand>
</feature>
<dbReference type="Pfam" id="PF00383">
    <property type="entry name" value="dCMP_cyt_deam_1"/>
    <property type="match status" value="1"/>
</dbReference>
<dbReference type="PROSITE" id="PS51747">
    <property type="entry name" value="CYT_DCMP_DEAMINASES_2"/>
    <property type="match status" value="1"/>
</dbReference>
<evidence type="ECO:0000256" key="3">
    <source>
        <dbReference type="ARBA" id="ARBA00004910"/>
    </source>
</evidence>
<dbReference type="InterPro" id="IPR050765">
    <property type="entry name" value="Riboflavin_Biosynth_HTPR"/>
</dbReference>
<feature type="binding site" evidence="17">
    <location>
        <position position="222"/>
    </location>
    <ligand>
        <name>NADP(+)</name>
        <dbReference type="ChEBI" id="CHEBI:58349"/>
    </ligand>
</feature>
<feature type="binding site" evidence="18">
    <location>
        <position position="75"/>
    </location>
    <ligand>
        <name>Zn(2+)</name>
        <dbReference type="ChEBI" id="CHEBI:29105"/>
        <note>catalytic</note>
    </ligand>
</feature>
<dbReference type="Pfam" id="PF01872">
    <property type="entry name" value="RibD_C"/>
    <property type="match status" value="1"/>
</dbReference>
<feature type="binding site" evidence="17">
    <location>
        <position position="207"/>
    </location>
    <ligand>
        <name>substrate</name>
    </ligand>
</feature>
<evidence type="ECO:0000256" key="11">
    <source>
        <dbReference type="ARBA" id="ARBA00023002"/>
    </source>
</evidence>
<evidence type="ECO:0000256" key="5">
    <source>
        <dbReference type="ARBA" id="ARBA00007417"/>
    </source>
</evidence>
<evidence type="ECO:0000256" key="9">
    <source>
        <dbReference type="ARBA" id="ARBA00022833"/>
    </source>
</evidence>
<evidence type="ECO:0000256" key="1">
    <source>
        <dbReference type="ARBA" id="ARBA00002151"/>
    </source>
</evidence>
<dbReference type="PANTHER" id="PTHR38011">
    <property type="entry name" value="DIHYDROFOLATE REDUCTASE FAMILY PROTEIN (AFU_ORTHOLOGUE AFUA_8G06820)"/>
    <property type="match status" value="1"/>
</dbReference>
<dbReference type="PROSITE" id="PS00903">
    <property type="entry name" value="CYT_DCMP_DEAMINASES_1"/>
    <property type="match status" value="1"/>
</dbReference>
<dbReference type="PANTHER" id="PTHR38011:SF7">
    <property type="entry name" value="2,5-DIAMINO-6-RIBOSYLAMINO-4(3H)-PYRIMIDINONE 5'-PHOSPHATE REDUCTASE"/>
    <property type="match status" value="1"/>
</dbReference>
<comment type="similarity">
    <text evidence="5 15">In the C-terminal section; belongs to the HTP reductase family.</text>
</comment>
<evidence type="ECO:0000256" key="7">
    <source>
        <dbReference type="ARBA" id="ARBA00022723"/>
    </source>
</evidence>
<comment type="caution">
    <text evidence="20">The sequence shown here is derived from an EMBL/GenBank/DDBJ whole genome shotgun (WGS) entry which is preliminary data.</text>
</comment>
<evidence type="ECO:0000256" key="13">
    <source>
        <dbReference type="ARBA" id="ARBA00049861"/>
    </source>
</evidence>
<evidence type="ECO:0000256" key="2">
    <source>
        <dbReference type="ARBA" id="ARBA00004882"/>
    </source>
</evidence>
<keyword evidence="7 15" id="KW-0479">Metal-binding</keyword>
<proteinExistence type="inferred from homology"/>
<evidence type="ECO:0000256" key="10">
    <source>
        <dbReference type="ARBA" id="ARBA00022857"/>
    </source>
</evidence>
<feature type="binding site" evidence="17">
    <location>
        <position position="204"/>
    </location>
    <ligand>
        <name>substrate</name>
    </ligand>
</feature>
<keyword evidence="12" id="KW-0511">Multifunctional enzyme</keyword>
<feature type="binding site" evidence="17">
    <location>
        <begin position="293"/>
        <end position="299"/>
    </location>
    <ligand>
        <name>NADP(+)</name>
        <dbReference type="ChEBI" id="CHEBI:58349"/>
    </ligand>
</feature>
<feature type="binding site" evidence="17">
    <location>
        <position position="196"/>
    </location>
    <ligand>
        <name>NADP(+)</name>
        <dbReference type="ChEBI" id="CHEBI:58349"/>
    </ligand>
</feature>
<evidence type="ECO:0000259" key="19">
    <source>
        <dbReference type="PROSITE" id="PS51747"/>
    </source>
</evidence>
<keyword evidence="6 15" id="KW-0686">Riboflavin biosynthesis</keyword>
<dbReference type="Gene3D" id="3.40.430.10">
    <property type="entry name" value="Dihydrofolate Reductase, subunit A"/>
    <property type="match status" value="1"/>
</dbReference>
<dbReference type="Proteomes" id="UP000681414">
    <property type="component" value="Unassembled WGS sequence"/>
</dbReference>
<comment type="pathway">
    <text evidence="3 15">Cofactor biosynthesis; riboflavin biosynthesis; 5-amino-6-(D-ribitylamino)uracil from GTP: step 3/4.</text>
</comment>
<keyword evidence="21" id="KW-1185">Reference proteome</keyword>
<dbReference type="GO" id="GO:0008835">
    <property type="term" value="F:diaminohydroxyphosphoribosylaminopyrimidine deaminase activity"/>
    <property type="evidence" value="ECO:0007669"/>
    <property type="project" value="UniProtKB-EC"/>
</dbReference>
<comment type="catalytic activity">
    <reaction evidence="13 15">
        <text>5-amino-6-(5-phospho-D-ribitylamino)uracil + NADP(+) = 5-amino-6-(5-phospho-D-ribosylamino)uracil + NADPH + H(+)</text>
        <dbReference type="Rhea" id="RHEA:17845"/>
        <dbReference type="ChEBI" id="CHEBI:15378"/>
        <dbReference type="ChEBI" id="CHEBI:57783"/>
        <dbReference type="ChEBI" id="CHEBI:58349"/>
        <dbReference type="ChEBI" id="CHEBI:58421"/>
        <dbReference type="ChEBI" id="CHEBI:58453"/>
        <dbReference type="EC" id="1.1.1.193"/>
    </reaction>
</comment>
<dbReference type="GO" id="GO:0008703">
    <property type="term" value="F:5-amino-6-(5-phosphoribosylamino)uracil reductase activity"/>
    <property type="evidence" value="ECO:0007669"/>
    <property type="project" value="UniProtKB-EC"/>
</dbReference>
<evidence type="ECO:0000313" key="20">
    <source>
        <dbReference type="EMBL" id="MBS4196745.1"/>
    </source>
</evidence>
<keyword evidence="11 15" id="KW-0560">Oxidoreductase</keyword>